<dbReference type="InterPro" id="IPR046335">
    <property type="entry name" value="LacI/GalR-like_sensor"/>
</dbReference>
<dbReference type="GO" id="GO:0003700">
    <property type="term" value="F:DNA-binding transcription factor activity"/>
    <property type="evidence" value="ECO:0007669"/>
    <property type="project" value="TreeGrafter"/>
</dbReference>
<dbReference type="InterPro" id="IPR010982">
    <property type="entry name" value="Lambda_DNA-bd_dom_sf"/>
</dbReference>
<proteinExistence type="predicted"/>
<dbReference type="Pfam" id="PF00356">
    <property type="entry name" value="LacI"/>
    <property type="match status" value="1"/>
</dbReference>
<dbReference type="PROSITE" id="PS50932">
    <property type="entry name" value="HTH_LACI_2"/>
    <property type="match status" value="1"/>
</dbReference>
<sequence length="347" mass="36566">MRSRVTILDVAAEAQVSIASVSAALNDRPGVSTETRARILAVADRLGWVPSLRGRSLSGKRAYAVGLVLERATTVLESDPFFAAFIAGVESVLERRGYALVLQMAGTHKAATERYRRMALDHRVDGVFLTDMAATDPRVPLLRDLGLPAVAVNSDPGCELPSVRQDHLPGLRSLVEQVVALGHSDVAHLAGRRGLIHTRQRLAVWRSVLVDAGLRPGPVVYGDFSTESGSRAAPRLLAGPTPPSAVVCASDLMAVGLVSGAGALGLDVPSDLSVTGFDGIEIGGFLRPSLTTVATAPRRLGAAAAETLLRLLDGDRVEDVEIEATTPVLRGSLVAPRPTRSVPPRNV</sequence>
<gene>
    <name evidence="5" type="ORF">FB458_2091</name>
</gene>
<dbReference type="SUPFAM" id="SSF53822">
    <property type="entry name" value="Periplasmic binding protein-like I"/>
    <property type="match status" value="1"/>
</dbReference>
<dbReference type="InterPro" id="IPR028082">
    <property type="entry name" value="Peripla_BP_I"/>
</dbReference>
<evidence type="ECO:0000256" key="1">
    <source>
        <dbReference type="ARBA" id="ARBA00023015"/>
    </source>
</evidence>
<reference evidence="5 6" key="1">
    <citation type="submission" date="2019-06" db="EMBL/GenBank/DDBJ databases">
        <title>Sequencing the genomes of 1000 actinobacteria strains.</title>
        <authorList>
            <person name="Klenk H.-P."/>
        </authorList>
    </citation>
    <scope>NUCLEOTIDE SEQUENCE [LARGE SCALE GENOMIC DNA]</scope>
    <source>
        <strain evidence="5 6">DSM 18607</strain>
    </source>
</reference>
<evidence type="ECO:0000256" key="2">
    <source>
        <dbReference type="ARBA" id="ARBA00023125"/>
    </source>
</evidence>
<evidence type="ECO:0000256" key="3">
    <source>
        <dbReference type="ARBA" id="ARBA00023163"/>
    </source>
</evidence>
<keyword evidence="1" id="KW-0805">Transcription regulation</keyword>
<keyword evidence="6" id="KW-1185">Reference proteome</keyword>
<evidence type="ECO:0000313" key="5">
    <source>
        <dbReference type="EMBL" id="TQJ08989.1"/>
    </source>
</evidence>
<dbReference type="OrthoDB" id="1938857at2"/>
<dbReference type="SUPFAM" id="SSF47413">
    <property type="entry name" value="lambda repressor-like DNA-binding domains"/>
    <property type="match status" value="1"/>
</dbReference>
<dbReference type="GO" id="GO:0000976">
    <property type="term" value="F:transcription cis-regulatory region binding"/>
    <property type="evidence" value="ECO:0007669"/>
    <property type="project" value="TreeGrafter"/>
</dbReference>
<dbReference type="PANTHER" id="PTHR30146:SF155">
    <property type="entry name" value="ALANINE RACEMASE"/>
    <property type="match status" value="1"/>
</dbReference>
<dbReference type="EMBL" id="VFMN01000001">
    <property type="protein sequence ID" value="TQJ08989.1"/>
    <property type="molecule type" value="Genomic_DNA"/>
</dbReference>
<dbReference type="CDD" id="cd06267">
    <property type="entry name" value="PBP1_LacI_sugar_binding-like"/>
    <property type="match status" value="1"/>
</dbReference>
<dbReference type="SMART" id="SM00354">
    <property type="entry name" value="HTH_LACI"/>
    <property type="match status" value="1"/>
</dbReference>
<feature type="domain" description="HTH lacI-type" evidence="4">
    <location>
        <begin position="5"/>
        <end position="59"/>
    </location>
</feature>
<evidence type="ECO:0000259" key="4">
    <source>
        <dbReference type="PROSITE" id="PS50932"/>
    </source>
</evidence>
<dbReference type="PANTHER" id="PTHR30146">
    <property type="entry name" value="LACI-RELATED TRANSCRIPTIONAL REPRESSOR"/>
    <property type="match status" value="1"/>
</dbReference>
<comment type="caution">
    <text evidence="5">The sequence shown here is derived from an EMBL/GenBank/DDBJ whole genome shotgun (WGS) entry which is preliminary data.</text>
</comment>
<dbReference type="AlphaFoldDB" id="A0A542E138"/>
<dbReference type="InterPro" id="IPR000843">
    <property type="entry name" value="HTH_LacI"/>
</dbReference>
<dbReference type="Gene3D" id="3.40.50.2300">
    <property type="match status" value="2"/>
</dbReference>
<keyword evidence="2" id="KW-0238">DNA-binding</keyword>
<name>A0A542E138_9MICO</name>
<organism evidence="5 6">
    <name type="scientific">Lapillicoccus jejuensis</name>
    <dbReference type="NCBI Taxonomy" id="402171"/>
    <lineage>
        <taxon>Bacteria</taxon>
        <taxon>Bacillati</taxon>
        <taxon>Actinomycetota</taxon>
        <taxon>Actinomycetes</taxon>
        <taxon>Micrococcales</taxon>
        <taxon>Intrasporangiaceae</taxon>
        <taxon>Lapillicoccus</taxon>
    </lineage>
</organism>
<evidence type="ECO:0000313" key="6">
    <source>
        <dbReference type="Proteomes" id="UP000317893"/>
    </source>
</evidence>
<dbReference type="Proteomes" id="UP000317893">
    <property type="component" value="Unassembled WGS sequence"/>
</dbReference>
<dbReference type="PROSITE" id="PS00356">
    <property type="entry name" value="HTH_LACI_1"/>
    <property type="match status" value="1"/>
</dbReference>
<accession>A0A542E138</accession>
<dbReference type="Pfam" id="PF13377">
    <property type="entry name" value="Peripla_BP_3"/>
    <property type="match status" value="1"/>
</dbReference>
<dbReference type="Gene3D" id="1.10.260.40">
    <property type="entry name" value="lambda repressor-like DNA-binding domains"/>
    <property type="match status" value="1"/>
</dbReference>
<keyword evidence="3" id="KW-0804">Transcription</keyword>
<protein>
    <submittedName>
        <fullName evidence="5">LacI family transcriptional regulator</fullName>
    </submittedName>
</protein>
<dbReference type="CDD" id="cd01392">
    <property type="entry name" value="HTH_LacI"/>
    <property type="match status" value="1"/>
</dbReference>